<dbReference type="AlphaFoldDB" id="A0AAE3DMK2"/>
<evidence type="ECO:0000313" key="3">
    <source>
        <dbReference type="EMBL" id="MCC2166293.1"/>
    </source>
</evidence>
<comment type="caution">
    <text evidence="3">The sequence shown here is derived from an EMBL/GenBank/DDBJ whole genome shotgun (WGS) entry which is preliminary data.</text>
</comment>
<reference evidence="3 4" key="1">
    <citation type="submission" date="2021-10" db="EMBL/GenBank/DDBJ databases">
        <title>Anaerobic single-cell dispensing facilitates the cultivation of human gut bacteria.</title>
        <authorList>
            <person name="Afrizal A."/>
        </authorList>
    </citation>
    <scope>NUCLEOTIDE SEQUENCE [LARGE SCALE GENOMIC DNA]</scope>
    <source>
        <strain evidence="3 4">CLA-AA-H244</strain>
    </source>
</reference>
<dbReference type="NCBIfam" id="TIGR02867">
    <property type="entry name" value="spore_II_P"/>
    <property type="match status" value="1"/>
</dbReference>
<accession>A0AAE3DMK2</accession>
<dbReference type="RefSeq" id="WP_308727481.1">
    <property type="nucleotide sequence ID" value="NZ_JAJEQF010000001.1"/>
</dbReference>
<gene>
    <name evidence="3" type="ORF">LKD45_01045</name>
</gene>
<evidence type="ECO:0000256" key="2">
    <source>
        <dbReference type="SAM" id="Phobius"/>
    </source>
</evidence>
<dbReference type="Pfam" id="PF07454">
    <property type="entry name" value="SpoIIP"/>
    <property type="match status" value="1"/>
</dbReference>
<dbReference type="EMBL" id="JAJEQF010000001">
    <property type="protein sequence ID" value="MCC2166293.1"/>
    <property type="molecule type" value="Genomic_DNA"/>
</dbReference>
<sequence length="466" mass="51745">MGKKDRPKKNRYRAVIAIVIAGIVFLTFPRAEERNFRELLTENAELELLNALCPVIAAAGDNGRLSVSGWIFPFLGYQSKTKTAQLAQENSDMVEKILLAEGRDEYTGMSGDDTEKNAPTDGRNLSLEELARLENEQAGGQKSGQNGVAGGSETDGSSAASDREGQSSGGIETRPGDSQNETGDTANSSGIGDFTAFLPEKQRTYNWSELTSYDALVREFYAIDPATAADETQLNQKALLGRVLSVQKRTDDQPQILIYHTHSQETFADSIPGNAQTGIMGVGEVLAEILRKQYGYNVMHHMGQYDVEKRDYAYSNSLPALEAILKENPSIEVVIDLHRDEVAEGTRLVTEIGGKKMARFMFFNGLSRTRRLGDIDSLPNKNIADNLAFSFQMQVLCNEYYPGLTRRIYLKGYRYNMHLKQRYLLIEMGAQTNTYEECMNSCVPLAQMLDLELSGKTDFTLDPEKG</sequence>
<evidence type="ECO:0000256" key="1">
    <source>
        <dbReference type="SAM" id="MobiDB-lite"/>
    </source>
</evidence>
<dbReference type="InterPro" id="IPR010897">
    <property type="entry name" value="Spore_II_P"/>
</dbReference>
<name>A0AAE3DMK2_9FIRM</name>
<keyword evidence="4" id="KW-1185">Reference proteome</keyword>
<feature type="transmembrane region" description="Helical" evidence="2">
    <location>
        <begin position="12"/>
        <end position="31"/>
    </location>
</feature>
<organism evidence="3 4">
    <name type="scientific">Gallintestinimicrobium propionicum</name>
    <dbReference type="NCBI Taxonomy" id="2981770"/>
    <lineage>
        <taxon>Bacteria</taxon>
        <taxon>Bacillati</taxon>
        <taxon>Bacillota</taxon>
        <taxon>Clostridia</taxon>
        <taxon>Lachnospirales</taxon>
        <taxon>Lachnospiraceae</taxon>
        <taxon>Gallintestinimicrobium</taxon>
    </lineage>
</organism>
<keyword evidence="2" id="KW-1133">Transmembrane helix</keyword>
<feature type="compositionally biased region" description="Polar residues" evidence="1">
    <location>
        <begin position="176"/>
        <end position="190"/>
    </location>
</feature>
<keyword evidence="2" id="KW-0472">Membrane</keyword>
<protein>
    <submittedName>
        <fullName evidence="3">Stage II sporulation protein P</fullName>
    </submittedName>
</protein>
<keyword evidence="2" id="KW-0812">Transmembrane</keyword>
<proteinExistence type="predicted"/>
<evidence type="ECO:0000313" key="4">
    <source>
        <dbReference type="Proteomes" id="UP001199355"/>
    </source>
</evidence>
<dbReference type="Proteomes" id="UP001199355">
    <property type="component" value="Unassembled WGS sequence"/>
</dbReference>
<feature type="region of interest" description="Disordered" evidence="1">
    <location>
        <begin position="136"/>
        <end position="193"/>
    </location>
</feature>